<dbReference type="SUPFAM" id="SSF55729">
    <property type="entry name" value="Acyl-CoA N-acyltransferases (Nat)"/>
    <property type="match status" value="1"/>
</dbReference>
<dbReference type="CDD" id="cd04301">
    <property type="entry name" value="NAT_SF"/>
    <property type="match status" value="1"/>
</dbReference>
<comment type="caution">
    <text evidence="4">The sequence shown here is derived from an EMBL/GenBank/DDBJ whole genome shotgun (WGS) entry which is preliminary data.</text>
</comment>
<evidence type="ECO:0000313" key="4">
    <source>
        <dbReference type="EMBL" id="KAF4405919.1"/>
    </source>
</evidence>
<feature type="domain" description="N-acetyltransferase" evidence="3">
    <location>
        <begin position="3"/>
        <end position="174"/>
    </location>
</feature>
<dbReference type="Gene3D" id="3.40.630.30">
    <property type="match status" value="1"/>
</dbReference>
<name>A0ABQ7FE24_9ACTN</name>
<keyword evidence="1" id="KW-0808">Transferase</keyword>
<evidence type="ECO:0000259" key="3">
    <source>
        <dbReference type="PROSITE" id="PS51186"/>
    </source>
</evidence>
<gene>
    <name evidence="4" type="ORF">GCU69_27815</name>
</gene>
<dbReference type="PANTHER" id="PTHR43420:SF44">
    <property type="entry name" value="ACETYLTRANSFERASE YPEA"/>
    <property type="match status" value="1"/>
</dbReference>
<dbReference type="PANTHER" id="PTHR43420">
    <property type="entry name" value="ACETYLTRANSFERASE"/>
    <property type="match status" value="1"/>
</dbReference>
<proteinExistence type="predicted"/>
<accession>A0ABQ7FE24</accession>
<sequence>MDYKIGTARPEDWARLRELRLDALRDPVARVAFIETYEDGLERSEESWRRRATPITEGGASTTVFAADADGSWVAMLALLDETADGTVPPQLHIVGVYTRPEYRGTGLAEELFRTAVNWAWDNTGAERVRLWVHGDNPRARAFYARLGFTPTGQTMAFPPRPDETEYELAMERPQS</sequence>
<evidence type="ECO:0000313" key="5">
    <source>
        <dbReference type="Proteomes" id="UP000621266"/>
    </source>
</evidence>
<organism evidence="4 5">
    <name type="scientific">Streptomyces lycii</name>
    <dbReference type="NCBI Taxonomy" id="2654337"/>
    <lineage>
        <taxon>Bacteria</taxon>
        <taxon>Bacillati</taxon>
        <taxon>Actinomycetota</taxon>
        <taxon>Actinomycetes</taxon>
        <taxon>Kitasatosporales</taxon>
        <taxon>Streptomycetaceae</taxon>
        <taxon>Streptomyces</taxon>
    </lineage>
</organism>
<evidence type="ECO:0000256" key="1">
    <source>
        <dbReference type="ARBA" id="ARBA00022679"/>
    </source>
</evidence>
<dbReference type="Pfam" id="PF00583">
    <property type="entry name" value="Acetyltransf_1"/>
    <property type="match status" value="1"/>
</dbReference>
<evidence type="ECO:0000256" key="2">
    <source>
        <dbReference type="ARBA" id="ARBA00023315"/>
    </source>
</evidence>
<dbReference type="InterPro" id="IPR000182">
    <property type="entry name" value="GNAT_dom"/>
</dbReference>
<dbReference type="Proteomes" id="UP000621266">
    <property type="component" value="Unassembled WGS sequence"/>
</dbReference>
<keyword evidence="2" id="KW-0012">Acyltransferase</keyword>
<dbReference type="PROSITE" id="PS51186">
    <property type="entry name" value="GNAT"/>
    <property type="match status" value="1"/>
</dbReference>
<dbReference type="InterPro" id="IPR050680">
    <property type="entry name" value="YpeA/RimI_acetyltransf"/>
</dbReference>
<keyword evidence="5" id="KW-1185">Reference proteome</keyword>
<dbReference type="RefSeq" id="WP_098753045.1">
    <property type="nucleotide sequence ID" value="NZ_WHPN01000397.1"/>
</dbReference>
<dbReference type="InterPro" id="IPR016181">
    <property type="entry name" value="Acyl_CoA_acyltransferase"/>
</dbReference>
<reference evidence="4 5" key="1">
    <citation type="submission" date="2019-10" db="EMBL/GenBank/DDBJ databases">
        <title>Streptomyces tenebrisbrunneis sp.nov., an endogenous actinomycete isolated from of Lycium ruthenicum.</title>
        <authorList>
            <person name="Ma L."/>
        </authorList>
    </citation>
    <scope>NUCLEOTIDE SEQUENCE [LARGE SCALE GENOMIC DNA]</scope>
    <source>
        <strain evidence="4 5">TRM 66187</strain>
    </source>
</reference>
<protein>
    <submittedName>
        <fullName evidence="4">GNAT family N-acetyltransferase</fullName>
    </submittedName>
</protein>
<dbReference type="EMBL" id="WHPN01000397">
    <property type="protein sequence ID" value="KAF4405919.1"/>
    <property type="molecule type" value="Genomic_DNA"/>
</dbReference>